<keyword evidence="2" id="KW-0732">Signal</keyword>
<evidence type="ECO:0000259" key="10">
    <source>
        <dbReference type="Pfam" id="PF00768"/>
    </source>
</evidence>
<evidence type="ECO:0000256" key="6">
    <source>
        <dbReference type="ARBA" id="ARBA00023316"/>
    </source>
</evidence>
<dbReference type="Gene3D" id="3.40.710.10">
    <property type="entry name" value="DD-peptidase/beta-lactamase superfamily"/>
    <property type="match status" value="1"/>
</dbReference>
<feature type="transmembrane region" description="Helical" evidence="9">
    <location>
        <begin position="12"/>
        <end position="32"/>
    </location>
</feature>
<proteinExistence type="inferred from homology"/>
<reference evidence="11" key="1">
    <citation type="submission" date="2019-11" db="EMBL/GenBank/DDBJ databases">
        <authorList>
            <person name="Feng L."/>
        </authorList>
    </citation>
    <scope>NUCLEOTIDE SEQUENCE</scope>
    <source>
        <strain evidence="11">BhanseniiLFYP23</strain>
    </source>
</reference>
<dbReference type="GO" id="GO:0071555">
    <property type="term" value="P:cell wall organization"/>
    <property type="evidence" value="ECO:0007669"/>
    <property type="project" value="UniProtKB-KW"/>
</dbReference>
<evidence type="ECO:0000256" key="9">
    <source>
        <dbReference type="SAM" id="Phobius"/>
    </source>
</evidence>
<dbReference type="PANTHER" id="PTHR21581">
    <property type="entry name" value="D-ALANYL-D-ALANINE CARBOXYPEPTIDASE"/>
    <property type="match status" value="1"/>
</dbReference>
<feature type="binding site" evidence="7">
    <location>
        <position position="286"/>
    </location>
    <ligand>
        <name>substrate</name>
    </ligand>
</feature>
<dbReference type="AlphaFoldDB" id="A0A6N2VGD6"/>
<dbReference type="RefSeq" id="WP_156342706.1">
    <property type="nucleotide sequence ID" value="NZ_CACRSY010000016.1"/>
</dbReference>
<evidence type="ECO:0000256" key="7">
    <source>
        <dbReference type="PIRSR" id="PIRSR618044-2"/>
    </source>
</evidence>
<sequence>MKCINKKRKKVLFLKLAAVIIVLFVILGIVLLSKDKNFEDEHPYNKSIQAFGTSTREDALVAPGLSRNLCVGEDFTQLEGIQNISEEMAGFFSLGEGTIPFSNHLYEKIEPRKVTQLMTALLAVERLNLEDEAVIEGDDRVYGKEARGCGLQEGYHVTVKQLLNAVLVSSAEDACQALARLTGGSQEAFVTLMNERATELGMTNTHYANSTGYTSDEQYTTVYDIYLLLNEFLKYPDLLNAMSLPDYTINYTTPKDELKQRWLDSDNPFTAGKVTIPKDVTVLGGKTFTSKSNNYAALLTQNKYGEFYISIVFHAETESALMERMSEMLSQTNR</sequence>
<dbReference type="Pfam" id="PF00768">
    <property type="entry name" value="Peptidase_S11"/>
    <property type="match status" value="1"/>
</dbReference>
<keyword evidence="6" id="KW-0961">Cell wall biogenesis/degradation</keyword>
<keyword evidence="11" id="KW-0645">Protease</keyword>
<dbReference type="SUPFAM" id="SSF56601">
    <property type="entry name" value="beta-lactamase/transpeptidase-like"/>
    <property type="match status" value="1"/>
</dbReference>
<keyword evidence="9" id="KW-0812">Transmembrane</keyword>
<comment type="similarity">
    <text evidence="1 8">Belongs to the peptidase S11 family.</text>
</comment>
<keyword evidence="4" id="KW-0133">Cell shape</keyword>
<dbReference type="InterPro" id="IPR012338">
    <property type="entry name" value="Beta-lactam/transpept-like"/>
</dbReference>
<dbReference type="EMBL" id="CACRSY010000016">
    <property type="protein sequence ID" value="VYT27982.1"/>
    <property type="molecule type" value="Genomic_DNA"/>
</dbReference>
<evidence type="ECO:0000256" key="3">
    <source>
        <dbReference type="ARBA" id="ARBA00022801"/>
    </source>
</evidence>
<evidence type="ECO:0000256" key="4">
    <source>
        <dbReference type="ARBA" id="ARBA00022960"/>
    </source>
</evidence>
<evidence type="ECO:0000256" key="8">
    <source>
        <dbReference type="RuleBase" id="RU004016"/>
    </source>
</evidence>
<dbReference type="InterPro" id="IPR001967">
    <property type="entry name" value="Peptidase_S11_N"/>
</dbReference>
<dbReference type="GO" id="GO:0009252">
    <property type="term" value="P:peptidoglycan biosynthetic process"/>
    <property type="evidence" value="ECO:0007669"/>
    <property type="project" value="UniProtKB-KW"/>
</dbReference>
<organism evidence="11">
    <name type="scientific">Blautia hansenii</name>
    <name type="common">Ruminococcus hansenii</name>
    <dbReference type="NCBI Taxonomy" id="1322"/>
    <lineage>
        <taxon>Bacteria</taxon>
        <taxon>Bacillati</taxon>
        <taxon>Bacillota</taxon>
        <taxon>Clostridia</taxon>
        <taxon>Lachnospirales</taxon>
        <taxon>Lachnospiraceae</taxon>
        <taxon>Blautia</taxon>
    </lineage>
</organism>
<gene>
    <name evidence="11" type="primary">dacF_2</name>
    <name evidence="11" type="ORF">BHLFYP23_00999</name>
</gene>
<keyword evidence="5" id="KW-0573">Peptidoglycan synthesis</keyword>
<dbReference type="GO" id="GO:0008360">
    <property type="term" value="P:regulation of cell shape"/>
    <property type="evidence" value="ECO:0007669"/>
    <property type="project" value="UniProtKB-KW"/>
</dbReference>
<protein>
    <submittedName>
        <fullName evidence="11">D-alanyl-D-alanine carboxypeptidase DacF</fullName>
        <ecNumber evidence="11">3.4.16.4</ecNumber>
    </submittedName>
</protein>
<feature type="domain" description="Peptidase S11 D-alanyl-D-alanine carboxypeptidase A N-terminal" evidence="10">
    <location>
        <begin position="101"/>
        <end position="314"/>
    </location>
</feature>
<evidence type="ECO:0000313" key="11">
    <source>
        <dbReference type="EMBL" id="VYT27982.1"/>
    </source>
</evidence>
<dbReference type="GO" id="GO:0009002">
    <property type="term" value="F:serine-type D-Ala-D-Ala carboxypeptidase activity"/>
    <property type="evidence" value="ECO:0007669"/>
    <property type="project" value="UniProtKB-EC"/>
</dbReference>
<evidence type="ECO:0000256" key="5">
    <source>
        <dbReference type="ARBA" id="ARBA00022984"/>
    </source>
</evidence>
<dbReference type="GO" id="GO:0006508">
    <property type="term" value="P:proteolysis"/>
    <property type="evidence" value="ECO:0007669"/>
    <property type="project" value="InterPro"/>
</dbReference>
<keyword evidence="11" id="KW-0121">Carboxypeptidase</keyword>
<dbReference type="PRINTS" id="PR00725">
    <property type="entry name" value="DADACBPTASE1"/>
</dbReference>
<name>A0A6N2VGD6_BLAHA</name>
<keyword evidence="3 11" id="KW-0378">Hydrolase</keyword>
<keyword evidence="9" id="KW-0472">Membrane</keyword>
<keyword evidence="9" id="KW-1133">Transmembrane helix</keyword>
<evidence type="ECO:0000256" key="2">
    <source>
        <dbReference type="ARBA" id="ARBA00022729"/>
    </source>
</evidence>
<evidence type="ECO:0000256" key="1">
    <source>
        <dbReference type="ARBA" id="ARBA00007164"/>
    </source>
</evidence>
<accession>A0A6N2VGD6</accession>
<dbReference type="EC" id="3.4.16.4" evidence="11"/>
<dbReference type="PANTHER" id="PTHR21581:SF6">
    <property type="entry name" value="TRAFFICKING PROTEIN PARTICLE COMPLEX SUBUNIT 12"/>
    <property type="match status" value="1"/>
</dbReference>
<dbReference type="InterPro" id="IPR018044">
    <property type="entry name" value="Peptidase_S11"/>
</dbReference>